<dbReference type="AlphaFoldDB" id="A0A0D0DT92"/>
<dbReference type="Proteomes" id="UP000054538">
    <property type="component" value="Unassembled WGS sequence"/>
</dbReference>
<evidence type="ECO:0000256" key="1">
    <source>
        <dbReference type="SAM" id="MobiDB-lite"/>
    </source>
</evidence>
<protein>
    <submittedName>
        <fullName evidence="2">Uncharacterized protein</fullName>
    </submittedName>
</protein>
<accession>A0A0D0DT92</accession>
<reference evidence="2 3" key="1">
    <citation type="submission" date="2014-04" db="EMBL/GenBank/DDBJ databases">
        <authorList>
            <consortium name="DOE Joint Genome Institute"/>
            <person name="Kuo A."/>
            <person name="Kohler A."/>
            <person name="Jargeat P."/>
            <person name="Nagy L.G."/>
            <person name="Floudas D."/>
            <person name="Copeland A."/>
            <person name="Barry K.W."/>
            <person name="Cichocki N."/>
            <person name="Veneault-Fourrey C."/>
            <person name="LaButti K."/>
            <person name="Lindquist E.A."/>
            <person name="Lipzen A."/>
            <person name="Lundell T."/>
            <person name="Morin E."/>
            <person name="Murat C."/>
            <person name="Sun H."/>
            <person name="Tunlid A."/>
            <person name="Henrissat B."/>
            <person name="Grigoriev I.V."/>
            <person name="Hibbett D.S."/>
            <person name="Martin F."/>
            <person name="Nordberg H.P."/>
            <person name="Cantor M.N."/>
            <person name="Hua S.X."/>
        </authorList>
    </citation>
    <scope>NUCLEOTIDE SEQUENCE [LARGE SCALE GENOMIC DNA]</scope>
    <source>
        <strain evidence="2 3">Ve08.2h10</strain>
    </source>
</reference>
<feature type="compositionally biased region" description="Polar residues" evidence="1">
    <location>
        <begin position="1"/>
        <end position="10"/>
    </location>
</feature>
<dbReference type="InParanoid" id="A0A0D0DT92"/>
<feature type="region of interest" description="Disordered" evidence="1">
    <location>
        <begin position="71"/>
        <end position="91"/>
    </location>
</feature>
<evidence type="ECO:0000313" key="3">
    <source>
        <dbReference type="Proteomes" id="UP000054538"/>
    </source>
</evidence>
<sequence>TFASNTSPVVSNLAAVPPSSHGRRTTGLAVTIPKAKNPLKILLKRKCVETHPVIPTSNTTADHDTRITTANSVEEPEPPTPVKHKKWQPHKTKTSRTLCTYQWLKQVNPDGTAIEFTKYWKRLKQDQKVKYEKDFGLLVSVDSWNNFSAVILNKLTSRPMY</sequence>
<evidence type="ECO:0000313" key="2">
    <source>
        <dbReference type="EMBL" id="KIK83530.1"/>
    </source>
</evidence>
<reference evidence="3" key="2">
    <citation type="submission" date="2015-01" db="EMBL/GenBank/DDBJ databases">
        <title>Evolutionary Origins and Diversification of the Mycorrhizal Mutualists.</title>
        <authorList>
            <consortium name="DOE Joint Genome Institute"/>
            <consortium name="Mycorrhizal Genomics Consortium"/>
            <person name="Kohler A."/>
            <person name="Kuo A."/>
            <person name="Nagy L.G."/>
            <person name="Floudas D."/>
            <person name="Copeland A."/>
            <person name="Barry K.W."/>
            <person name="Cichocki N."/>
            <person name="Veneault-Fourrey C."/>
            <person name="LaButti K."/>
            <person name="Lindquist E.A."/>
            <person name="Lipzen A."/>
            <person name="Lundell T."/>
            <person name="Morin E."/>
            <person name="Murat C."/>
            <person name="Riley R."/>
            <person name="Ohm R."/>
            <person name="Sun H."/>
            <person name="Tunlid A."/>
            <person name="Henrissat B."/>
            <person name="Grigoriev I.V."/>
            <person name="Hibbett D.S."/>
            <person name="Martin F."/>
        </authorList>
    </citation>
    <scope>NUCLEOTIDE SEQUENCE [LARGE SCALE GENOMIC DNA]</scope>
    <source>
        <strain evidence="3">Ve08.2h10</strain>
    </source>
</reference>
<organism evidence="2 3">
    <name type="scientific">Paxillus rubicundulus Ve08.2h10</name>
    <dbReference type="NCBI Taxonomy" id="930991"/>
    <lineage>
        <taxon>Eukaryota</taxon>
        <taxon>Fungi</taxon>
        <taxon>Dikarya</taxon>
        <taxon>Basidiomycota</taxon>
        <taxon>Agaricomycotina</taxon>
        <taxon>Agaricomycetes</taxon>
        <taxon>Agaricomycetidae</taxon>
        <taxon>Boletales</taxon>
        <taxon>Paxilineae</taxon>
        <taxon>Paxillaceae</taxon>
        <taxon>Paxillus</taxon>
    </lineage>
</organism>
<feature type="non-terminal residue" evidence="2">
    <location>
        <position position="161"/>
    </location>
</feature>
<proteinExistence type="predicted"/>
<feature type="region of interest" description="Disordered" evidence="1">
    <location>
        <begin position="1"/>
        <end position="25"/>
    </location>
</feature>
<keyword evidence="3" id="KW-1185">Reference proteome</keyword>
<dbReference type="OrthoDB" id="2689266at2759"/>
<feature type="compositionally biased region" description="Basic residues" evidence="1">
    <location>
        <begin position="82"/>
        <end position="91"/>
    </location>
</feature>
<name>A0A0D0DT92_9AGAM</name>
<gene>
    <name evidence="2" type="ORF">PAXRUDRAFT_803773</name>
</gene>
<dbReference type="EMBL" id="KN825592">
    <property type="protein sequence ID" value="KIK83530.1"/>
    <property type="molecule type" value="Genomic_DNA"/>
</dbReference>
<dbReference type="HOGENOM" id="CLU_1647785_0_0_1"/>